<evidence type="ECO:0000259" key="3">
    <source>
        <dbReference type="Pfam" id="PF13505"/>
    </source>
</evidence>
<dbReference type="InterPro" id="IPR011250">
    <property type="entry name" value="OMP/PagP_B-barrel"/>
</dbReference>
<dbReference type="EMBL" id="CP042301">
    <property type="protein sequence ID" value="QDY99946.1"/>
    <property type="molecule type" value="Genomic_DNA"/>
</dbReference>
<dbReference type="KEGG" id="niy:FQ775_05915"/>
<dbReference type="AlphaFoldDB" id="A0A5B8KW55"/>
<name>A0A5B8KW55_9HYPH</name>
<dbReference type="Proteomes" id="UP000321389">
    <property type="component" value="Chromosome"/>
</dbReference>
<sequence>MTKHARLTLVGALLMSGVSGASAADYIEPPVVEIPPPVVYEEVDHGGWYIRGDIDYHWSRWNDADYVTYAPPGYGSFDFGELRGAWSVGAGVGYQINRYFRTDLTLDYWAKSDFNGQTSGVCGGVPCTSSDVSAYSAWLLMANAYAEFGTWHGVTPYVGAGIGGARIKWDDLRNTVGGVTTVHEGSANWRFAWALMAGASYCVTDNILLDAGYRFTHVNGGRMFEYAPIAGPGFDEGFDVHEVRAGLRYQFGGSSRCAPPIAYEPPPIEPPVYK</sequence>
<dbReference type="RefSeq" id="WP_146298600.1">
    <property type="nucleotide sequence ID" value="NZ_CP042301.2"/>
</dbReference>
<evidence type="ECO:0000313" key="5">
    <source>
        <dbReference type="Proteomes" id="UP000321389"/>
    </source>
</evidence>
<dbReference type="Gene3D" id="2.40.160.20">
    <property type="match status" value="1"/>
</dbReference>
<proteinExistence type="predicted"/>
<dbReference type="SUPFAM" id="SSF56925">
    <property type="entry name" value="OMPA-like"/>
    <property type="match status" value="1"/>
</dbReference>
<feature type="chain" id="PRO_5023003586" evidence="2">
    <location>
        <begin position="24"/>
        <end position="274"/>
    </location>
</feature>
<gene>
    <name evidence="4" type="ORF">FQ775_05915</name>
</gene>
<evidence type="ECO:0000256" key="2">
    <source>
        <dbReference type="SAM" id="SignalP"/>
    </source>
</evidence>
<feature type="signal peptide" evidence="2">
    <location>
        <begin position="1"/>
        <end position="23"/>
    </location>
</feature>
<dbReference type="Pfam" id="PF13505">
    <property type="entry name" value="OMP_b-brl"/>
    <property type="match status" value="1"/>
</dbReference>
<organism evidence="4 5">
    <name type="scientific">Nitratireductor mangrovi</name>
    <dbReference type="NCBI Taxonomy" id="2599600"/>
    <lineage>
        <taxon>Bacteria</taxon>
        <taxon>Pseudomonadati</taxon>
        <taxon>Pseudomonadota</taxon>
        <taxon>Alphaproteobacteria</taxon>
        <taxon>Hyphomicrobiales</taxon>
        <taxon>Phyllobacteriaceae</taxon>
        <taxon>Nitratireductor</taxon>
    </lineage>
</organism>
<accession>A0A5B8KW55</accession>
<feature type="domain" description="Outer membrane protein beta-barrel" evidence="3">
    <location>
        <begin position="13"/>
        <end position="251"/>
    </location>
</feature>
<keyword evidence="1 2" id="KW-0732">Signal</keyword>
<reference evidence="4" key="1">
    <citation type="submission" date="2020-04" db="EMBL/GenBank/DDBJ databases">
        <title>Nitratireductor sp. nov. isolated from mangrove soil.</title>
        <authorList>
            <person name="Ye Y."/>
        </authorList>
    </citation>
    <scope>NUCLEOTIDE SEQUENCE</scope>
    <source>
        <strain evidence="4">SY7</strain>
    </source>
</reference>
<evidence type="ECO:0000256" key="1">
    <source>
        <dbReference type="ARBA" id="ARBA00022729"/>
    </source>
</evidence>
<keyword evidence="5" id="KW-1185">Reference proteome</keyword>
<protein>
    <submittedName>
        <fullName evidence="4">Porin family protein</fullName>
    </submittedName>
</protein>
<dbReference type="InterPro" id="IPR027385">
    <property type="entry name" value="Beta-barrel_OMP"/>
</dbReference>
<dbReference type="OrthoDB" id="5643626at2"/>
<evidence type="ECO:0000313" key="4">
    <source>
        <dbReference type="EMBL" id="QDY99946.1"/>
    </source>
</evidence>